<comment type="catalytic activity">
    <reaction evidence="1">
        <text>ATP + protein L-histidine = ADP + protein N-phospho-L-histidine.</text>
        <dbReference type="EC" id="2.7.13.3"/>
    </reaction>
</comment>
<dbReference type="EMBL" id="RHJS01000002">
    <property type="protein sequence ID" value="RRK34137.1"/>
    <property type="molecule type" value="Genomic_DNA"/>
</dbReference>
<proteinExistence type="predicted"/>
<keyword evidence="5" id="KW-0547">Nucleotide-binding</keyword>
<evidence type="ECO:0000256" key="2">
    <source>
        <dbReference type="ARBA" id="ARBA00012438"/>
    </source>
</evidence>
<dbReference type="InterPro" id="IPR036097">
    <property type="entry name" value="HisK_dim/P_sf"/>
</dbReference>
<evidence type="ECO:0000256" key="3">
    <source>
        <dbReference type="ARBA" id="ARBA00022553"/>
    </source>
</evidence>
<dbReference type="SUPFAM" id="SSF48452">
    <property type="entry name" value="TPR-like"/>
    <property type="match status" value="1"/>
</dbReference>
<evidence type="ECO:0000256" key="5">
    <source>
        <dbReference type="ARBA" id="ARBA00022741"/>
    </source>
</evidence>
<evidence type="ECO:0000313" key="10">
    <source>
        <dbReference type="EMBL" id="RRK34137.1"/>
    </source>
</evidence>
<reference evidence="10" key="1">
    <citation type="submission" date="2018-10" db="EMBL/GenBank/DDBJ databases">
        <title>Schaedlerella arabinophila gen. nov. sp. nov., isolated from the mouse intestinal tract and comparative analysis with the genome of the closely related altered Schaedler flora strain ASF502.</title>
        <authorList>
            <person name="Miyake S."/>
            <person name="Soh M."/>
            <person name="Seedorf H."/>
        </authorList>
    </citation>
    <scope>NUCLEOTIDE SEQUENCE [LARGE SCALE GENOMIC DNA]</scope>
    <source>
        <strain evidence="10">DSM 106076</strain>
    </source>
</reference>
<dbReference type="InterPro" id="IPR036890">
    <property type="entry name" value="HATPase_C_sf"/>
</dbReference>
<dbReference type="PANTHER" id="PTHR43065">
    <property type="entry name" value="SENSOR HISTIDINE KINASE"/>
    <property type="match status" value="1"/>
</dbReference>
<dbReference type="RefSeq" id="WP_125129299.1">
    <property type="nucleotide sequence ID" value="NZ_RHJS01000002.1"/>
</dbReference>
<evidence type="ECO:0000259" key="9">
    <source>
        <dbReference type="PROSITE" id="PS50109"/>
    </source>
</evidence>
<dbReference type="SMART" id="SM00387">
    <property type="entry name" value="HATPase_c"/>
    <property type="match status" value="1"/>
</dbReference>
<dbReference type="PRINTS" id="PR00344">
    <property type="entry name" value="BCTRLSENSOR"/>
</dbReference>
<name>A0A3R8M1V3_9FIRM</name>
<gene>
    <name evidence="10" type="ORF">EBB54_24475</name>
</gene>
<organism evidence="10 11">
    <name type="scientific">Schaedlerella arabinosiphila</name>
    <dbReference type="NCBI Taxonomy" id="2044587"/>
    <lineage>
        <taxon>Bacteria</taxon>
        <taxon>Bacillati</taxon>
        <taxon>Bacillota</taxon>
        <taxon>Clostridia</taxon>
        <taxon>Lachnospirales</taxon>
        <taxon>Lachnospiraceae</taxon>
        <taxon>Schaedlerella</taxon>
    </lineage>
</organism>
<evidence type="ECO:0000256" key="1">
    <source>
        <dbReference type="ARBA" id="ARBA00000085"/>
    </source>
</evidence>
<sequence>MLYSSKQCFNEISKLRFEGNLPAAIECCHDAILAYSEDNFFYKVLGDLYFQEKNYVAASQAYLDHLKRLSKKPEHFKAFARFYRQFNSEAAADVCVQFNEKIINAIKNKEVAPNIHQLLVETFGDMFVVDDYLKSILHKSESDYNLGEIKRFIKSASTNDVCSIIFHQIRQESYYANPKTKEYLISVAEKKSLYLEAQKLVEKIIARQESPNPTLIRTLLRMSRKQQNYHYAEQTLVIDEELIEKSDFNIQYELVHYFDSIGNIELLDKTLKKMRNSAESSIPIARTLYNFYLTFDRFEDAQILSEHIQNLLDRKRTEEKKHQRQDRSEEQLESEQIVWQRVKDLVSEKEHNRQMLALRDLLKGFSHELGQPITNIRYKVQLQQLRIERGLGTMDEIQELFVTILAQTERIGSMLDRFRPIVSSKSVQEFFSVNDCIKQVFTDLSDRLIQSRITYSFREDSKVSLFGDRIQFSQIFYNLVLNSMQSILSKGKIDIRISIVKNTIWIVFSDNGSGIPEKYRKKIFEPFFSTKDPTSGNGGEGLGLFVVWNILKMYKGTIQLNHKFKEGAEFIIRIPIEEENHEPSSNNRR</sequence>
<feature type="domain" description="Histidine kinase" evidence="9">
    <location>
        <begin position="364"/>
        <end position="578"/>
    </location>
</feature>
<keyword evidence="6 10" id="KW-0418">Kinase</keyword>
<keyword evidence="4" id="KW-0808">Transferase</keyword>
<dbReference type="PANTHER" id="PTHR43065:SF46">
    <property type="entry name" value="C4-DICARBOXYLATE TRANSPORT SENSOR PROTEIN DCTB"/>
    <property type="match status" value="1"/>
</dbReference>
<dbReference type="Proteomes" id="UP000274920">
    <property type="component" value="Unassembled WGS sequence"/>
</dbReference>
<evidence type="ECO:0000256" key="4">
    <source>
        <dbReference type="ARBA" id="ARBA00022679"/>
    </source>
</evidence>
<dbReference type="CDD" id="cd00082">
    <property type="entry name" value="HisKA"/>
    <property type="match status" value="1"/>
</dbReference>
<dbReference type="InterPro" id="IPR005467">
    <property type="entry name" value="His_kinase_dom"/>
</dbReference>
<evidence type="ECO:0000256" key="7">
    <source>
        <dbReference type="ARBA" id="ARBA00022840"/>
    </source>
</evidence>
<keyword evidence="11" id="KW-1185">Reference proteome</keyword>
<dbReference type="EC" id="2.7.13.3" evidence="2"/>
<keyword evidence="3" id="KW-0597">Phosphoprotein</keyword>
<evidence type="ECO:0000313" key="11">
    <source>
        <dbReference type="Proteomes" id="UP000274920"/>
    </source>
</evidence>
<accession>A0A3R8M1V3</accession>
<dbReference type="AlphaFoldDB" id="A0A3R8M1V3"/>
<dbReference type="Gene3D" id="1.10.287.130">
    <property type="match status" value="1"/>
</dbReference>
<dbReference type="Gene3D" id="1.25.40.10">
    <property type="entry name" value="Tetratricopeptide repeat domain"/>
    <property type="match status" value="1"/>
</dbReference>
<dbReference type="SUPFAM" id="SSF55874">
    <property type="entry name" value="ATPase domain of HSP90 chaperone/DNA topoisomerase II/histidine kinase"/>
    <property type="match status" value="1"/>
</dbReference>
<comment type="caution">
    <text evidence="10">The sequence shown here is derived from an EMBL/GenBank/DDBJ whole genome shotgun (WGS) entry which is preliminary data.</text>
</comment>
<dbReference type="InterPro" id="IPR003594">
    <property type="entry name" value="HATPase_dom"/>
</dbReference>
<protein>
    <recommendedName>
        <fullName evidence="2">histidine kinase</fullName>
        <ecNumber evidence="2">2.7.13.3</ecNumber>
    </recommendedName>
</protein>
<dbReference type="InterPro" id="IPR011990">
    <property type="entry name" value="TPR-like_helical_dom_sf"/>
</dbReference>
<evidence type="ECO:0000256" key="8">
    <source>
        <dbReference type="ARBA" id="ARBA00023012"/>
    </source>
</evidence>
<dbReference type="Gene3D" id="3.30.565.10">
    <property type="entry name" value="Histidine kinase-like ATPase, C-terminal domain"/>
    <property type="match status" value="1"/>
</dbReference>
<dbReference type="InterPro" id="IPR003661">
    <property type="entry name" value="HisK_dim/P_dom"/>
</dbReference>
<dbReference type="GO" id="GO:0005524">
    <property type="term" value="F:ATP binding"/>
    <property type="evidence" value="ECO:0007669"/>
    <property type="project" value="UniProtKB-KW"/>
</dbReference>
<dbReference type="SUPFAM" id="SSF47384">
    <property type="entry name" value="Homodimeric domain of signal transducing histidine kinase"/>
    <property type="match status" value="1"/>
</dbReference>
<keyword evidence="8" id="KW-0902">Two-component regulatory system</keyword>
<dbReference type="PROSITE" id="PS50109">
    <property type="entry name" value="HIS_KIN"/>
    <property type="match status" value="1"/>
</dbReference>
<keyword evidence="7" id="KW-0067">ATP-binding</keyword>
<dbReference type="Pfam" id="PF02518">
    <property type="entry name" value="HATPase_c"/>
    <property type="match status" value="1"/>
</dbReference>
<dbReference type="InterPro" id="IPR004358">
    <property type="entry name" value="Sig_transdc_His_kin-like_C"/>
</dbReference>
<dbReference type="GO" id="GO:0000155">
    <property type="term" value="F:phosphorelay sensor kinase activity"/>
    <property type="evidence" value="ECO:0007669"/>
    <property type="project" value="InterPro"/>
</dbReference>
<evidence type="ECO:0000256" key="6">
    <source>
        <dbReference type="ARBA" id="ARBA00022777"/>
    </source>
</evidence>